<reference evidence="2" key="1">
    <citation type="journal article" date="2011" name="Nat. Commun.">
        <title>Effector diversification within compartments of the Leptosphaeria maculans genome affected by Repeat-Induced Point mutations.</title>
        <authorList>
            <person name="Rouxel T."/>
            <person name="Grandaubert J."/>
            <person name="Hane J.K."/>
            <person name="Hoede C."/>
            <person name="van de Wouw A.P."/>
            <person name="Couloux A."/>
            <person name="Dominguez V."/>
            <person name="Anthouard V."/>
            <person name="Bally P."/>
            <person name="Bourras S."/>
            <person name="Cozijnsen A.J."/>
            <person name="Ciuffetti L.M."/>
            <person name="Degrave A."/>
            <person name="Dilmaghani A."/>
            <person name="Duret L."/>
            <person name="Fudal I."/>
            <person name="Goodwin S.B."/>
            <person name="Gout L."/>
            <person name="Glaser N."/>
            <person name="Linglin J."/>
            <person name="Kema G.H.J."/>
            <person name="Lapalu N."/>
            <person name="Lawrence C.B."/>
            <person name="May K."/>
            <person name="Meyer M."/>
            <person name="Ollivier B."/>
            <person name="Poulain J."/>
            <person name="Schoch C.L."/>
            <person name="Simon A."/>
            <person name="Spatafora J.W."/>
            <person name="Stachowiak A."/>
            <person name="Turgeon B.G."/>
            <person name="Tyler B.M."/>
            <person name="Vincent D."/>
            <person name="Weissenbach J."/>
            <person name="Amselem J."/>
            <person name="Quesneville H."/>
            <person name="Oliver R.P."/>
            <person name="Wincker P."/>
            <person name="Balesdent M.-H."/>
            <person name="Howlett B.J."/>
        </authorList>
    </citation>
    <scope>NUCLEOTIDE SEQUENCE [LARGE SCALE GENOMIC DNA]</scope>
    <source>
        <strain evidence="2">JN3 / isolate v23.1.3 / race Av1-4-5-6-7-8</strain>
    </source>
</reference>
<sequence>MADLAYLACEWNAKTAGYQSQLHRYIEDCFYRASLKGRRTLCKEFRPSDPIRSAVKLPLIIAEVGIKVAPKMMGRLISMTTTNISTLSIIEATGITSVTAVDSINDFKSRSQYIGTPKTVTTGKGDAGVIVDTETKVYGTEILSIVNASICLDPSMGKNQAIVVVAAEAAPAAFLPLAEVHLLPVTKPPQLSLQQPALNVQTYGYWIAYRYHSYYCACQIRFVYCFFPRIFGHTGIQSLRRPGLGRRFSMHRGLEARQAERVLLHFQYLENSQSSRDRLAPVARTTDKSA</sequence>
<dbReference type="InParanoid" id="E4ZXL3"/>
<keyword evidence="2" id="KW-1185">Reference proteome</keyword>
<dbReference type="InterPro" id="IPR036188">
    <property type="entry name" value="FAD/NAD-bd_sf"/>
</dbReference>
<proteinExistence type="predicted"/>
<dbReference type="Gene3D" id="3.50.50.60">
    <property type="entry name" value="FAD/NAD(P)-binding domain"/>
    <property type="match status" value="1"/>
</dbReference>
<dbReference type="Proteomes" id="UP000002668">
    <property type="component" value="Genome"/>
</dbReference>
<dbReference type="AlphaFoldDB" id="E4ZXL3"/>
<dbReference type="eggNOG" id="ENOG502RVU9">
    <property type="taxonomic scope" value="Eukaryota"/>
</dbReference>
<organism evidence="2">
    <name type="scientific">Leptosphaeria maculans (strain JN3 / isolate v23.1.3 / race Av1-4-5-6-7-8)</name>
    <name type="common">Blackleg fungus</name>
    <name type="synonym">Phoma lingam</name>
    <dbReference type="NCBI Taxonomy" id="985895"/>
    <lineage>
        <taxon>Eukaryota</taxon>
        <taxon>Fungi</taxon>
        <taxon>Dikarya</taxon>
        <taxon>Ascomycota</taxon>
        <taxon>Pezizomycotina</taxon>
        <taxon>Dothideomycetes</taxon>
        <taxon>Pleosporomycetidae</taxon>
        <taxon>Pleosporales</taxon>
        <taxon>Pleosporineae</taxon>
        <taxon>Leptosphaeriaceae</taxon>
        <taxon>Plenodomus</taxon>
        <taxon>Plenodomus lingam/Leptosphaeria maculans species complex</taxon>
    </lineage>
</organism>
<protein>
    <submittedName>
        <fullName evidence="1">Predicted protein</fullName>
    </submittedName>
</protein>
<dbReference type="HOGENOM" id="CLU_960000_0_0_1"/>
<name>E4ZXL3_LEPMJ</name>
<dbReference type="OrthoDB" id="269227at2759"/>
<dbReference type="VEuPathDB" id="FungiDB:LEMA_P110270.1"/>
<gene>
    <name evidence="1" type="ORF">LEMA_P110270.1</name>
</gene>
<dbReference type="EMBL" id="FP929128">
    <property type="protein sequence ID" value="CBX96108.1"/>
    <property type="molecule type" value="Genomic_DNA"/>
</dbReference>
<dbReference type="STRING" id="985895.E4ZXL3"/>
<evidence type="ECO:0000313" key="1">
    <source>
        <dbReference type="EMBL" id="CBX96108.1"/>
    </source>
</evidence>
<evidence type="ECO:0000313" key="2">
    <source>
        <dbReference type="Proteomes" id="UP000002668"/>
    </source>
</evidence>
<accession>E4ZXL3</accession>